<name>A0A845KZR7_9FIRM</name>
<dbReference type="AlphaFoldDB" id="A0A845KZR7"/>
<keyword evidence="1" id="KW-0472">Membrane</keyword>
<protein>
    <submittedName>
        <fullName evidence="2">Uncharacterized protein</fullName>
    </submittedName>
</protein>
<accession>A0A845KZR7</accession>
<dbReference type="RefSeq" id="WP_161257458.1">
    <property type="nucleotide sequence ID" value="NZ_WXEY01000006.1"/>
</dbReference>
<keyword evidence="1" id="KW-0812">Transmembrane</keyword>
<keyword evidence="1" id="KW-1133">Transmembrane helix</keyword>
<evidence type="ECO:0000313" key="2">
    <source>
        <dbReference type="EMBL" id="MZP29642.1"/>
    </source>
</evidence>
<sequence length="132" mass="14126">MSNLIIAGAMAGAVMALIPLILSFGGEAVLGLDKAGWGIIEGAFVLGLVARVAYLEWTNRRVHQAIQALTPFREGPIEKAAAKLLLDDLQKRNDDHHGLNLDVVMAKRELSHSAQGISAGLAERLNRIYCAG</sequence>
<dbReference type="OrthoDB" id="9860607at2"/>
<gene>
    <name evidence="2" type="ORF">GTO91_07980</name>
</gene>
<dbReference type="Proteomes" id="UP000463470">
    <property type="component" value="Unassembled WGS sequence"/>
</dbReference>
<comment type="caution">
    <text evidence="2">The sequence shown here is derived from an EMBL/GenBank/DDBJ whole genome shotgun (WGS) entry which is preliminary data.</text>
</comment>
<keyword evidence="3" id="KW-1185">Reference proteome</keyword>
<evidence type="ECO:0000313" key="3">
    <source>
        <dbReference type="Proteomes" id="UP000463470"/>
    </source>
</evidence>
<proteinExistence type="predicted"/>
<organism evidence="2 3">
    <name type="scientific">Heliomicrobium undosum</name>
    <dbReference type="NCBI Taxonomy" id="121734"/>
    <lineage>
        <taxon>Bacteria</taxon>
        <taxon>Bacillati</taxon>
        <taxon>Bacillota</taxon>
        <taxon>Clostridia</taxon>
        <taxon>Eubacteriales</taxon>
        <taxon>Heliobacteriaceae</taxon>
        <taxon>Heliomicrobium</taxon>
    </lineage>
</organism>
<evidence type="ECO:0000256" key="1">
    <source>
        <dbReference type="SAM" id="Phobius"/>
    </source>
</evidence>
<feature type="transmembrane region" description="Helical" evidence="1">
    <location>
        <begin position="5"/>
        <end position="24"/>
    </location>
</feature>
<dbReference type="EMBL" id="WXEY01000006">
    <property type="protein sequence ID" value="MZP29642.1"/>
    <property type="molecule type" value="Genomic_DNA"/>
</dbReference>
<reference evidence="2 3" key="1">
    <citation type="submission" date="2020-01" db="EMBL/GenBank/DDBJ databases">
        <title>Whole-genome sequence of Heliobacterium undosum DSM 13378.</title>
        <authorList>
            <person name="Kyndt J.A."/>
            <person name="Meyer T.E."/>
        </authorList>
    </citation>
    <scope>NUCLEOTIDE SEQUENCE [LARGE SCALE GENOMIC DNA]</scope>
    <source>
        <strain evidence="2 3">DSM 13378</strain>
    </source>
</reference>
<feature type="transmembrane region" description="Helical" evidence="1">
    <location>
        <begin position="36"/>
        <end position="54"/>
    </location>
</feature>